<dbReference type="PANTHER" id="PTHR43004">
    <property type="entry name" value="TRK SYSTEM POTASSIUM UPTAKE PROTEIN"/>
    <property type="match status" value="1"/>
</dbReference>
<dbReference type="GO" id="GO:0016709">
    <property type="term" value="F:oxidoreductase activity, acting on paired donors, with incorporation or reduction of molecular oxygen, NAD(P)H as one donor, and incorporation of one atom of oxygen"/>
    <property type="evidence" value="ECO:0007669"/>
    <property type="project" value="UniProtKB-ARBA"/>
</dbReference>
<keyword evidence="3" id="KW-0274">FAD</keyword>
<organism evidence="5 6">
    <name type="scientific">Mycobacterium adipatum</name>
    <dbReference type="NCBI Taxonomy" id="1682113"/>
    <lineage>
        <taxon>Bacteria</taxon>
        <taxon>Bacillati</taxon>
        <taxon>Actinomycetota</taxon>
        <taxon>Actinomycetes</taxon>
        <taxon>Mycobacteriales</taxon>
        <taxon>Mycobacteriaceae</taxon>
        <taxon>Mycobacterium</taxon>
    </lineage>
</organism>
<evidence type="ECO:0000313" key="6">
    <source>
        <dbReference type="Proteomes" id="UP000077143"/>
    </source>
</evidence>
<keyword evidence="5" id="KW-0560">Oxidoreductase</keyword>
<dbReference type="Gene3D" id="3.50.50.60">
    <property type="entry name" value="FAD/NAD(P)-binding domain"/>
    <property type="match status" value="1"/>
</dbReference>
<evidence type="ECO:0000256" key="1">
    <source>
        <dbReference type="ARBA" id="ARBA00001974"/>
    </source>
</evidence>
<dbReference type="InterPro" id="IPR002938">
    <property type="entry name" value="FAD-bd"/>
</dbReference>
<protein>
    <submittedName>
        <fullName evidence="5">Pentachlorophenol monooxygenase</fullName>
    </submittedName>
</protein>
<dbReference type="Proteomes" id="UP000077143">
    <property type="component" value="Chromosome"/>
</dbReference>
<dbReference type="Gene3D" id="3.30.70.2450">
    <property type="match status" value="1"/>
</dbReference>
<dbReference type="EMBL" id="CP015596">
    <property type="protein sequence ID" value="ANE81853.1"/>
    <property type="molecule type" value="Genomic_DNA"/>
</dbReference>
<feature type="domain" description="FAD-binding" evidence="4">
    <location>
        <begin position="5"/>
        <end position="336"/>
    </location>
</feature>
<dbReference type="InterPro" id="IPR050641">
    <property type="entry name" value="RIFMO-like"/>
</dbReference>
<gene>
    <name evidence="5" type="ORF">A7U43_23540</name>
</gene>
<dbReference type="InterPro" id="IPR036188">
    <property type="entry name" value="FAD/NAD-bd_sf"/>
</dbReference>
<dbReference type="PRINTS" id="PR00420">
    <property type="entry name" value="RNGMNOXGNASE"/>
</dbReference>
<reference evidence="5 6" key="1">
    <citation type="submission" date="2016-05" db="EMBL/GenBank/DDBJ databases">
        <title>Complete genome sequence of a phthalic acid esters degrading Mycobacterium sp. YC-RL4.</title>
        <authorList>
            <person name="Ren L."/>
            <person name="Fan S."/>
            <person name="Ruth N."/>
            <person name="Jia Y."/>
            <person name="Wang J."/>
            <person name="Qiao C."/>
        </authorList>
    </citation>
    <scope>NUCLEOTIDE SEQUENCE [LARGE SCALE GENOMIC DNA]</scope>
    <source>
        <strain evidence="5 6">YC-RL4</strain>
    </source>
</reference>
<dbReference type="RefSeq" id="WP_067999889.1">
    <property type="nucleotide sequence ID" value="NZ_CP015596.1"/>
</dbReference>
<dbReference type="PANTHER" id="PTHR43004:SF19">
    <property type="entry name" value="BINDING MONOOXYGENASE, PUTATIVE (JCVI)-RELATED"/>
    <property type="match status" value="1"/>
</dbReference>
<dbReference type="STRING" id="1682113.A7U43_23540"/>
<evidence type="ECO:0000256" key="2">
    <source>
        <dbReference type="ARBA" id="ARBA00022630"/>
    </source>
</evidence>
<dbReference type="GO" id="GO:0071949">
    <property type="term" value="F:FAD binding"/>
    <property type="evidence" value="ECO:0007669"/>
    <property type="project" value="InterPro"/>
</dbReference>
<accession>A0A172USA0</accession>
<sequence>MTTEQTDVLVVGAGPVGLTAAIVLTQRGHAVTVLDSQTEGANTSRAAVVHSRTLELLEPYGVTPELVARGVHIPTFTVRDRDDLLMSIPFDTLPTPYPYTLMISQAETETLLLKRLHDLGGRVTRPASVSAVDQGPDGVTATLRDGQRIPARYLIGADGVRSTIREQIGSAFSGSTYAESFVLADVRLSGGVPVDEVILYFAPAGLMVLAPLPDDRYRIVATVDDAPEVPDAAFVQRLLDERGPRSRSAVVHDVQWGSRFRVHHRVAESFRAGRVLLAGDAAHVHSPAGGQGMNLGIEDAVTAAECLSGALLGHGRTALAGYDTQRRQAAERVVRLADRLTGLATLSARGRPLRNAALRVVGAVPAPRRRLALQLSGLDRR</sequence>
<comment type="cofactor">
    <cofactor evidence="1">
        <name>FAD</name>
        <dbReference type="ChEBI" id="CHEBI:57692"/>
    </cofactor>
</comment>
<dbReference type="AlphaFoldDB" id="A0A172USA0"/>
<dbReference type="KEGG" id="madi:A7U43_23540"/>
<evidence type="ECO:0000259" key="4">
    <source>
        <dbReference type="Pfam" id="PF01494"/>
    </source>
</evidence>
<keyword evidence="6" id="KW-1185">Reference proteome</keyword>
<dbReference type="OrthoDB" id="8670884at2"/>
<evidence type="ECO:0000313" key="5">
    <source>
        <dbReference type="EMBL" id="ANE81853.1"/>
    </source>
</evidence>
<keyword evidence="2" id="KW-0285">Flavoprotein</keyword>
<dbReference type="Pfam" id="PF01494">
    <property type="entry name" value="FAD_binding_3"/>
    <property type="match status" value="1"/>
</dbReference>
<proteinExistence type="predicted"/>
<name>A0A172USA0_9MYCO</name>
<keyword evidence="5" id="KW-0503">Monooxygenase</keyword>
<evidence type="ECO:0000256" key="3">
    <source>
        <dbReference type="ARBA" id="ARBA00022827"/>
    </source>
</evidence>
<dbReference type="SUPFAM" id="SSF51905">
    <property type="entry name" value="FAD/NAD(P)-binding domain"/>
    <property type="match status" value="1"/>
</dbReference>